<sequence length="212" mass="22411">MPGQVRYSVYHCSPKAGMNNYISSITQPTTACTRDFNMRILQITVLALVTAAAVAAPKKKREVVVPDIWVGGCAGTRYGCCPDGVTARYPPEANIACPSEGAGYVIHTEKKREVVVPDIWVGGCAGTRYGCCPDGVTARYPPEANIACPSEGAGYVIHTEKKREVVVPDIWVGGCAGTRYGCCPDGVTARYPPEANIACPSNGAGYVIHTGP</sequence>
<protein>
    <submittedName>
        <fullName evidence="1">Papilin-like isoform x3</fullName>
    </submittedName>
</protein>
<dbReference type="AlphaFoldDB" id="A0AAV4AUZ1"/>
<dbReference type="Proteomes" id="UP000735302">
    <property type="component" value="Unassembled WGS sequence"/>
</dbReference>
<reference evidence="1 2" key="1">
    <citation type="journal article" date="2021" name="Elife">
        <title>Chloroplast acquisition without the gene transfer in kleptoplastic sea slugs, Plakobranchus ocellatus.</title>
        <authorList>
            <person name="Maeda T."/>
            <person name="Takahashi S."/>
            <person name="Yoshida T."/>
            <person name="Shimamura S."/>
            <person name="Takaki Y."/>
            <person name="Nagai Y."/>
            <person name="Toyoda A."/>
            <person name="Suzuki Y."/>
            <person name="Arimoto A."/>
            <person name="Ishii H."/>
            <person name="Satoh N."/>
            <person name="Nishiyama T."/>
            <person name="Hasebe M."/>
            <person name="Maruyama T."/>
            <person name="Minagawa J."/>
            <person name="Obokata J."/>
            <person name="Shigenobu S."/>
        </authorList>
    </citation>
    <scope>NUCLEOTIDE SEQUENCE [LARGE SCALE GENOMIC DNA]</scope>
</reference>
<evidence type="ECO:0000313" key="1">
    <source>
        <dbReference type="EMBL" id="GFO11198.1"/>
    </source>
</evidence>
<name>A0AAV4AUZ1_9GAST</name>
<keyword evidence="2" id="KW-1185">Reference proteome</keyword>
<gene>
    <name evidence="1" type="ORF">PoB_003770300</name>
</gene>
<proteinExistence type="predicted"/>
<organism evidence="1 2">
    <name type="scientific">Plakobranchus ocellatus</name>
    <dbReference type="NCBI Taxonomy" id="259542"/>
    <lineage>
        <taxon>Eukaryota</taxon>
        <taxon>Metazoa</taxon>
        <taxon>Spiralia</taxon>
        <taxon>Lophotrochozoa</taxon>
        <taxon>Mollusca</taxon>
        <taxon>Gastropoda</taxon>
        <taxon>Heterobranchia</taxon>
        <taxon>Euthyneura</taxon>
        <taxon>Panpulmonata</taxon>
        <taxon>Sacoglossa</taxon>
        <taxon>Placobranchoidea</taxon>
        <taxon>Plakobranchidae</taxon>
        <taxon>Plakobranchus</taxon>
    </lineage>
</organism>
<evidence type="ECO:0000313" key="2">
    <source>
        <dbReference type="Proteomes" id="UP000735302"/>
    </source>
</evidence>
<accession>A0AAV4AUZ1</accession>
<comment type="caution">
    <text evidence="1">The sequence shown here is derived from an EMBL/GenBank/DDBJ whole genome shotgun (WGS) entry which is preliminary data.</text>
</comment>
<dbReference type="EMBL" id="BLXT01004229">
    <property type="protein sequence ID" value="GFO11198.1"/>
    <property type="molecule type" value="Genomic_DNA"/>
</dbReference>